<keyword evidence="2" id="KW-1133">Transmembrane helix</keyword>
<feature type="region of interest" description="Disordered" evidence="1">
    <location>
        <begin position="326"/>
        <end position="373"/>
    </location>
</feature>
<protein>
    <submittedName>
        <fullName evidence="3">Uncharacterized protein</fullName>
    </submittedName>
</protein>
<evidence type="ECO:0000313" key="4">
    <source>
        <dbReference type="Proteomes" id="UP000316726"/>
    </source>
</evidence>
<reference evidence="3 4" key="1">
    <citation type="submission" date="2018-07" db="EMBL/GenBank/DDBJ databases">
        <title>The complete nuclear genome of the prasinophyte Chloropicon primus (CCMP1205).</title>
        <authorList>
            <person name="Pombert J.-F."/>
            <person name="Otis C."/>
            <person name="Turmel M."/>
            <person name="Lemieux C."/>
        </authorList>
    </citation>
    <scope>NUCLEOTIDE SEQUENCE [LARGE SCALE GENOMIC DNA]</scope>
    <source>
        <strain evidence="3 4">CCMP1205</strain>
    </source>
</reference>
<name>A0A5B8MYL7_9CHLO</name>
<evidence type="ECO:0000256" key="2">
    <source>
        <dbReference type="SAM" id="Phobius"/>
    </source>
</evidence>
<keyword evidence="4" id="KW-1185">Reference proteome</keyword>
<feature type="transmembrane region" description="Helical" evidence="2">
    <location>
        <begin position="282"/>
        <end position="303"/>
    </location>
</feature>
<evidence type="ECO:0000313" key="3">
    <source>
        <dbReference type="EMBL" id="QDZ25451.1"/>
    </source>
</evidence>
<dbReference type="Proteomes" id="UP000316726">
    <property type="component" value="Chromosome 17"/>
</dbReference>
<proteinExistence type="predicted"/>
<accession>A0A5B8MYL7</accession>
<dbReference type="AlphaFoldDB" id="A0A5B8MYL7"/>
<gene>
    <name evidence="3" type="ORF">A3770_17p79690</name>
</gene>
<dbReference type="EMBL" id="CP031050">
    <property type="protein sequence ID" value="QDZ25451.1"/>
    <property type="molecule type" value="Genomic_DNA"/>
</dbReference>
<keyword evidence="2" id="KW-0472">Membrane</keyword>
<keyword evidence="2" id="KW-0812">Transmembrane</keyword>
<evidence type="ECO:0000256" key="1">
    <source>
        <dbReference type="SAM" id="MobiDB-lite"/>
    </source>
</evidence>
<organism evidence="3 4">
    <name type="scientific">Chloropicon primus</name>
    <dbReference type="NCBI Taxonomy" id="1764295"/>
    <lineage>
        <taxon>Eukaryota</taxon>
        <taxon>Viridiplantae</taxon>
        <taxon>Chlorophyta</taxon>
        <taxon>Chloropicophyceae</taxon>
        <taxon>Chloropicales</taxon>
        <taxon>Chloropicaceae</taxon>
        <taxon>Chloropicon</taxon>
    </lineage>
</organism>
<sequence length="373" mass="38494">MTLAGELKSVTPTSFIGGHSLVVSPMSTIAEEKYGSASPSITVATAESIVATSFGLGAHKSTSFDHINALSLEDNSVALDVMATTAKLNAVINLGSGYIAKKGQANGVTEASARQYMYTALTSYLGVDQAFDFTTTTDTIQVLKNALASFGAEILPATSRRALLQVSEDDLNALADVMLVVFETVEKKKSEGTDVATAVEELTKTTIAAETEVVKDVEALGAGTLTPEAFKDANTAEKVESKVAAAEVPATFQDSLEEALTPDTAVVLPPAPPSGGDDSTTLIIIIVVAVVVVAGGGGVYAFWYRRKRKGQQVAVMPALDATKLPDLEEGSRGGLLPPLDSPGGGSSGGKVSVMPFVASPPLSPTPAMQKKGQ</sequence>